<evidence type="ECO:0000256" key="2">
    <source>
        <dbReference type="ARBA" id="ARBA00023239"/>
    </source>
</evidence>
<evidence type="ECO:0000313" key="3">
    <source>
        <dbReference type="EMBL" id="GFD13307.1"/>
    </source>
</evidence>
<dbReference type="GO" id="GO:0016114">
    <property type="term" value="P:terpenoid biosynthetic process"/>
    <property type="evidence" value="ECO:0007669"/>
    <property type="project" value="InterPro"/>
</dbReference>
<name>A0A699TT98_TANCI</name>
<dbReference type="Gene3D" id="1.10.600.10">
    <property type="entry name" value="Farnesyl Diphosphate Synthase"/>
    <property type="match status" value="1"/>
</dbReference>
<proteinExistence type="predicted"/>
<dbReference type="PANTHER" id="PTHR31225">
    <property type="entry name" value="OS04G0344100 PROTEIN-RELATED"/>
    <property type="match status" value="1"/>
</dbReference>
<organism evidence="3">
    <name type="scientific">Tanacetum cinerariifolium</name>
    <name type="common">Dalmatian daisy</name>
    <name type="synonym">Chrysanthemum cinerariifolium</name>
    <dbReference type="NCBI Taxonomy" id="118510"/>
    <lineage>
        <taxon>Eukaryota</taxon>
        <taxon>Viridiplantae</taxon>
        <taxon>Streptophyta</taxon>
        <taxon>Embryophyta</taxon>
        <taxon>Tracheophyta</taxon>
        <taxon>Spermatophyta</taxon>
        <taxon>Magnoliopsida</taxon>
        <taxon>eudicotyledons</taxon>
        <taxon>Gunneridae</taxon>
        <taxon>Pentapetalae</taxon>
        <taxon>asterids</taxon>
        <taxon>campanulids</taxon>
        <taxon>Asterales</taxon>
        <taxon>Asteraceae</taxon>
        <taxon>Asteroideae</taxon>
        <taxon>Anthemideae</taxon>
        <taxon>Anthemidinae</taxon>
        <taxon>Tanacetum</taxon>
    </lineage>
</organism>
<reference evidence="3" key="1">
    <citation type="journal article" date="2019" name="Sci. Rep.">
        <title>Draft genome of Tanacetum cinerariifolium, the natural source of mosquito coil.</title>
        <authorList>
            <person name="Yamashiro T."/>
            <person name="Shiraishi A."/>
            <person name="Satake H."/>
            <person name="Nakayama K."/>
        </authorList>
    </citation>
    <scope>NUCLEOTIDE SEQUENCE</scope>
</reference>
<dbReference type="InterPro" id="IPR050148">
    <property type="entry name" value="Terpene_synthase-like"/>
</dbReference>
<comment type="caution">
    <text evidence="3">The sequence shown here is derived from an EMBL/GenBank/DDBJ whole genome shotgun (WGS) entry which is preliminary data.</text>
</comment>
<feature type="non-terminal residue" evidence="3">
    <location>
        <position position="1"/>
    </location>
</feature>
<gene>
    <name evidence="3" type="ORF">Tci_885276</name>
</gene>
<protein>
    <submittedName>
        <fullName evidence="3">Uncharacterized protein</fullName>
    </submittedName>
</protein>
<comment type="cofactor">
    <cofactor evidence="1">
        <name>Mg(2+)</name>
        <dbReference type="ChEBI" id="CHEBI:18420"/>
    </cofactor>
</comment>
<dbReference type="PANTHER" id="PTHR31225:SF221">
    <property type="entry name" value="(-)-GERMACRENE D SYNTHASE"/>
    <property type="match status" value="1"/>
</dbReference>
<dbReference type="GO" id="GO:0010333">
    <property type="term" value="F:terpene synthase activity"/>
    <property type="evidence" value="ECO:0007669"/>
    <property type="project" value="InterPro"/>
</dbReference>
<keyword evidence="2" id="KW-0456">Lyase</keyword>
<evidence type="ECO:0000256" key="1">
    <source>
        <dbReference type="ARBA" id="ARBA00001946"/>
    </source>
</evidence>
<dbReference type="EMBL" id="BKCJ011271500">
    <property type="protein sequence ID" value="GFD13307.1"/>
    <property type="molecule type" value="Genomic_DNA"/>
</dbReference>
<dbReference type="InterPro" id="IPR008949">
    <property type="entry name" value="Isoprenoid_synthase_dom_sf"/>
</dbReference>
<feature type="non-terminal residue" evidence="3">
    <location>
        <position position="86"/>
    </location>
</feature>
<accession>A0A699TT98</accession>
<dbReference type="SUPFAM" id="SSF48576">
    <property type="entry name" value="Terpenoid synthases"/>
    <property type="match status" value="1"/>
</dbReference>
<sequence>FYEQQESHNASLLKLAKLGFNLFQSLNKKELSQLSMWWKDFDAPTNLPYVRDRLVECYFWALELTIFNDAIQRWSITCLDMLPDYM</sequence>
<dbReference type="AlphaFoldDB" id="A0A699TT98"/>